<reference evidence="1 2" key="1">
    <citation type="submission" date="2023-08" db="EMBL/GenBank/DDBJ databases">
        <authorList>
            <person name="Palmer J.M."/>
        </authorList>
    </citation>
    <scope>NUCLEOTIDE SEQUENCE [LARGE SCALE GENOMIC DNA]</scope>
    <source>
        <strain evidence="1 2">TWF481</strain>
    </source>
</reference>
<organism evidence="1 2">
    <name type="scientific">Arthrobotrys musiformis</name>
    <dbReference type="NCBI Taxonomy" id="47236"/>
    <lineage>
        <taxon>Eukaryota</taxon>
        <taxon>Fungi</taxon>
        <taxon>Dikarya</taxon>
        <taxon>Ascomycota</taxon>
        <taxon>Pezizomycotina</taxon>
        <taxon>Orbiliomycetes</taxon>
        <taxon>Orbiliales</taxon>
        <taxon>Orbiliaceae</taxon>
        <taxon>Arthrobotrys</taxon>
    </lineage>
</organism>
<dbReference type="Proteomes" id="UP001370758">
    <property type="component" value="Unassembled WGS sequence"/>
</dbReference>
<protein>
    <submittedName>
        <fullName evidence="1">Uncharacterized protein</fullName>
    </submittedName>
</protein>
<comment type="caution">
    <text evidence="1">The sequence shown here is derived from an EMBL/GenBank/DDBJ whole genome shotgun (WGS) entry which is preliminary data.</text>
</comment>
<proteinExistence type="predicted"/>
<evidence type="ECO:0000313" key="2">
    <source>
        <dbReference type="Proteomes" id="UP001370758"/>
    </source>
</evidence>
<name>A0AAV9W8F7_9PEZI</name>
<dbReference type="AlphaFoldDB" id="A0AAV9W8F7"/>
<accession>A0AAV9W8F7</accession>
<sequence>MATPAETEPLTGWRLRLHEARTNFKQHQDVDLSFEDGYAGSIGENLKVVRRSEEPQRQIQEHHLRLASEDTDSTAAEGLKAIAETLVSDHQKLSDTLRGITDSLMNDTTDRSTATDQFKKARENAKEQSGEAMDNATDAAIALIEKLPEDLQNQLADLWISFSDDFGSGWSEITSGFSRVFYLISTWPADAQESIKKAWDALGKNFEGLQYLISSLFDSP</sequence>
<dbReference type="EMBL" id="JAVHJL010000006">
    <property type="protein sequence ID" value="KAK6501241.1"/>
    <property type="molecule type" value="Genomic_DNA"/>
</dbReference>
<gene>
    <name evidence="1" type="ORF">TWF481_009084</name>
</gene>
<keyword evidence="2" id="KW-1185">Reference proteome</keyword>
<evidence type="ECO:0000313" key="1">
    <source>
        <dbReference type="EMBL" id="KAK6501241.1"/>
    </source>
</evidence>